<feature type="signal peptide" evidence="12">
    <location>
        <begin position="1"/>
        <end position="20"/>
    </location>
</feature>
<evidence type="ECO:0000256" key="7">
    <source>
        <dbReference type="ARBA" id="ARBA00022801"/>
    </source>
</evidence>
<dbReference type="PANTHER" id="PTHR11705">
    <property type="entry name" value="PROTEASE FAMILY M14 CARBOXYPEPTIDASE A,B"/>
    <property type="match status" value="1"/>
</dbReference>
<dbReference type="InterPro" id="IPR003146">
    <property type="entry name" value="M14A_act_pep"/>
</dbReference>
<reference evidence="14 15" key="1">
    <citation type="submission" date="2024-06" db="EMBL/GenBank/DDBJ databases">
        <title>A chromosome-level genome assembly of beet webworm, Loxostege sticticalis.</title>
        <authorList>
            <person name="Zhang Y."/>
        </authorList>
    </citation>
    <scope>NUCLEOTIDE SEQUENCE [LARGE SCALE GENOMIC DNA]</scope>
    <source>
        <strain evidence="14">AQ028</strain>
        <tissue evidence="14">Male pupae</tissue>
    </source>
</reference>
<gene>
    <name evidence="14" type="ORF">ABMA28_003565</name>
</gene>
<sequence length="440" mass="50031">MANFYKSIFVFFTTFFVVCARHEVYDGHTLYEVVVKNAKQAVFVNGLENEMPVDVFSYANTGRAGEILVPKEQKMEFEAKLMSMDVEYSILTKNIKEQLDWEDMILAEAASKPVNRSSSRNLRLAPLPLDKTHRFEEVNNYLVRVSNAYPNRATVVSAGRSFEGRDMKYLKISTTNFKDRRKPVIFLLSLLHAREWVALSATLYAIEKLVIDVSDQDLVNDFDWIIMPIANPDGFEFSHTTERFWRKNRRNHGGKIKPWCMGVDLNRNFDVDFKSSKDPCGQTFPGPHPFSEPESVNIRRVLNAYSNRTDMFIDIHSFGSMILFGRGTGKLTPNATTLKFVGVNMAHAIDRVKWPSKPKYTVGNIADVLGTRAFGILNDYAQIGAGIPLSFVYELPGYQGRGDKTGFLIESSFMRQVGFETWEGIKTGARTIRDSVKKES</sequence>
<evidence type="ECO:0000256" key="10">
    <source>
        <dbReference type="ARBA" id="ARBA00023157"/>
    </source>
</evidence>
<evidence type="ECO:0000256" key="8">
    <source>
        <dbReference type="ARBA" id="ARBA00022833"/>
    </source>
</evidence>
<evidence type="ECO:0000256" key="11">
    <source>
        <dbReference type="PROSITE-ProRule" id="PRU01379"/>
    </source>
</evidence>
<dbReference type="Proteomes" id="UP001549921">
    <property type="component" value="Unassembled WGS sequence"/>
</dbReference>
<dbReference type="PANTHER" id="PTHR11705:SF140">
    <property type="entry name" value="FI02848P-RELATED"/>
    <property type="match status" value="1"/>
</dbReference>
<dbReference type="Pfam" id="PF02244">
    <property type="entry name" value="Propep_M14"/>
    <property type="match status" value="1"/>
</dbReference>
<dbReference type="AlphaFoldDB" id="A0ABD0SZ57"/>
<keyword evidence="9" id="KW-0482">Metalloprotease</keyword>
<keyword evidence="8" id="KW-0862">Zinc</keyword>
<feature type="domain" description="Peptidase M14" evidence="13">
    <location>
        <begin position="131"/>
        <end position="432"/>
    </location>
</feature>
<evidence type="ECO:0000259" key="13">
    <source>
        <dbReference type="PROSITE" id="PS52035"/>
    </source>
</evidence>
<dbReference type="Pfam" id="PF00246">
    <property type="entry name" value="Peptidase_M14"/>
    <property type="match status" value="1"/>
</dbReference>
<evidence type="ECO:0000256" key="6">
    <source>
        <dbReference type="ARBA" id="ARBA00022729"/>
    </source>
</evidence>
<organism evidence="14 15">
    <name type="scientific">Loxostege sticticalis</name>
    <name type="common">Beet webworm moth</name>
    <dbReference type="NCBI Taxonomy" id="481309"/>
    <lineage>
        <taxon>Eukaryota</taxon>
        <taxon>Metazoa</taxon>
        <taxon>Ecdysozoa</taxon>
        <taxon>Arthropoda</taxon>
        <taxon>Hexapoda</taxon>
        <taxon>Insecta</taxon>
        <taxon>Pterygota</taxon>
        <taxon>Neoptera</taxon>
        <taxon>Endopterygota</taxon>
        <taxon>Lepidoptera</taxon>
        <taxon>Glossata</taxon>
        <taxon>Ditrysia</taxon>
        <taxon>Pyraloidea</taxon>
        <taxon>Crambidae</taxon>
        <taxon>Pyraustinae</taxon>
        <taxon>Loxostege</taxon>
    </lineage>
</organism>
<dbReference type="FunFam" id="3.40.630.10:FF:000084">
    <property type="entry name" value="Carboxypeptidase B2"/>
    <property type="match status" value="1"/>
</dbReference>
<keyword evidence="7" id="KW-0378">Hydrolase</keyword>
<dbReference type="GO" id="GO:0008237">
    <property type="term" value="F:metallopeptidase activity"/>
    <property type="evidence" value="ECO:0007669"/>
    <property type="project" value="UniProtKB-KW"/>
</dbReference>
<comment type="cofactor">
    <cofactor evidence="1">
        <name>Zn(2+)</name>
        <dbReference type="ChEBI" id="CHEBI:29105"/>
    </cofactor>
</comment>
<dbReference type="Gene3D" id="3.40.630.10">
    <property type="entry name" value="Zn peptidases"/>
    <property type="match status" value="1"/>
</dbReference>
<protein>
    <recommendedName>
        <fullName evidence="13">Peptidase M14 domain-containing protein</fullName>
    </recommendedName>
</protein>
<accession>A0ABD0SZ57</accession>
<keyword evidence="3" id="KW-0121">Carboxypeptidase</keyword>
<evidence type="ECO:0000256" key="2">
    <source>
        <dbReference type="ARBA" id="ARBA00005988"/>
    </source>
</evidence>
<dbReference type="EMBL" id="JBEDNZ010000014">
    <property type="protein sequence ID" value="KAL0830108.1"/>
    <property type="molecule type" value="Genomic_DNA"/>
</dbReference>
<evidence type="ECO:0000256" key="1">
    <source>
        <dbReference type="ARBA" id="ARBA00001947"/>
    </source>
</evidence>
<keyword evidence="10" id="KW-1015">Disulfide bond</keyword>
<comment type="caution">
    <text evidence="14">The sequence shown here is derived from an EMBL/GenBank/DDBJ whole genome shotgun (WGS) entry which is preliminary data.</text>
</comment>
<evidence type="ECO:0000256" key="4">
    <source>
        <dbReference type="ARBA" id="ARBA00022670"/>
    </source>
</evidence>
<dbReference type="Gene3D" id="3.30.70.340">
    <property type="entry name" value="Metallocarboxypeptidase-like"/>
    <property type="match status" value="1"/>
</dbReference>
<dbReference type="GO" id="GO:0004180">
    <property type="term" value="F:carboxypeptidase activity"/>
    <property type="evidence" value="ECO:0007669"/>
    <property type="project" value="UniProtKB-KW"/>
</dbReference>
<dbReference type="InterPro" id="IPR000834">
    <property type="entry name" value="Peptidase_M14"/>
</dbReference>
<dbReference type="PROSITE" id="PS52035">
    <property type="entry name" value="PEPTIDASE_M14"/>
    <property type="match status" value="1"/>
</dbReference>
<comment type="similarity">
    <text evidence="2 11">Belongs to the peptidase M14 family.</text>
</comment>
<dbReference type="SMART" id="SM00631">
    <property type="entry name" value="Zn_pept"/>
    <property type="match status" value="1"/>
</dbReference>
<dbReference type="GO" id="GO:0006508">
    <property type="term" value="P:proteolysis"/>
    <property type="evidence" value="ECO:0007669"/>
    <property type="project" value="UniProtKB-KW"/>
</dbReference>
<keyword evidence="5" id="KW-0479">Metal-binding</keyword>
<evidence type="ECO:0000256" key="9">
    <source>
        <dbReference type="ARBA" id="ARBA00023049"/>
    </source>
</evidence>
<dbReference type="GO" id="GO:0046872">
    <property type="term" value="F:metal ion binding"/>
    <property type="evidence" value="ECO:0007669"/>
    <property type="project" value="UniProtKB-KW"/>
</dbReference>
<evidence type="ECO:0000256" key="3">
    <source>
        <dbReference type="ARBA" id="ARBA00022645"/>
    </source>
</evidence>
<dbReference type="PRINTS" id="PR00765">
    <property type="entry name" value="CRBOXYPTASEA"/>
</dbReference>
<dbReference type="SUPFAM" id="SSF53187">
    <property type="entry name" value="Zn-dependent exopeptidases"/>
    <property type="match status" value="1"/>
</dbReference>
<proteinExistence type="inferred from homology"/>
<evidence type="ECO:0000313" key="14">
    <source>
        <dbReference type="EMBL" id="KAL0830108.1"/>
    </source>
</evidence>
<feature type="active site" description="Proton donor/acceptor" evidence="11">
    <location>
        <position position="394"/>
    </location>
</feature>
<evidence type="ECO:0000313" key="15">
    <source>
        <dbReference type="Proteomes" id="UP001549921"/>
    </source>
</evidence>
<evidence type="ECO:0000256" key="5">
    <source>
        <dbReference type="ARBA" id="ARBA00022723"/>
    </source>
</evidence>
<dbReference type="SUPFAM" id="SSF54897">
    <property type="entry name" value="Protease propeptides/inhibitors"/>
    <property type="match status" value="1"/>
</dbReference>
<keyword evidence="4" id="KW-0645">Protease</keyword>
<dbReference type="InterPro" id="IPR036990">
    <property type="entry name" value="M14A-like_propep"/>
</dbReference>
<name>A0ABD0SZ57_LOXSC</name>
<evidence type="ECO:0000256" key="12">
    <source>
        <dbReference type="SAM" id="SignalP"/>
    </source>
</evidence>
<feature type="chain" id="PRO_5044812894" description="Peptidase M14 domain-containing protein" evidence="12">
    <location>
        <begin position="21"/>
        <end position="440"/>
    </location>
</feature>
<keyword evidence="6 12" id="KW-0732">Signal</keyword>